<dbReference type="OrthoDB" id="3775406at2759"/>
<gene>
    <name evidence="1" type="ORF">N0V91_011366</name>
</gene>
<dbReference type="EMBL" id="JAPEVA010000230">
    <property type="protein sequence ID" value="KAJ4392567.1"/>
    <property type="molecule type" value="Genomic_DNA"/>
</dbReference>
<proteinExistence type="predicted"/>
<sequence length="172" mass="20055">MSYNDARVTRVTVILDKLADWESWFQLRREKAVVDAIWKYHDISKPQSELPKLEEPVKPLPSDVRAGATAIAQLDAGQQAMYSDLLHDWRYERAEYAKKKQKEGELLLDISRTIAARHLYLINGKDEVYDRLIALKKQFAPTTATRTRELIVKYRSLQEGPQSRDLKQWLNN</sequence>
<comment type="caution">
    <text evidence="1">The sequence shown here is derived from an EMBL/GenBank/DDBJ whole genome shotgun (WGS) entry which is preliminary data.</text>
</comment>
<dbReference type="Proteomes" id="UP001140510">
    <property type="component" value="Unassembled WGS sequence"/>
</dbReference>
<reference evidence="1" key="1">
    <citation type="submission" date="2022-10" db="EMBL/GenBank/DDBJ databases">
        <title>Tapping the CABI collections for fungal endophytes: first genome assemblies for Collariella, Neodidymelliopsis, Ascochyta clinopodiicola, Didymella pomorum, Didymosphaeria variabile, Neocosmospora piperis and Neocucurbitaria cava.</title>
        <authorList>
            <person name="Hill R."/>
        </authorList>
    </citation>
    <scope>NUCLEOTIDE SEQUENCE</scope>
    <source>
        <strain evidence="1">IMI 355091</strain>
    </source>
</reference>
<protein>
    <submittedName>
        <fullName evidence="1">Uncharacterized protein</fullName>
    </submittedName>
</protein>
<organism evidence="1 2">
    <name type="scientific">Didymella pomorum</name>
    <dbReference type="NCBI Taxonomy" id="749634"/>
    <lineage>
        <taxon>Eukaryota</taxon>
        <taxon>Fungi</taxon>
        <taxon>Dikarya</taxon>
        <taxon>Ascomycota</taxon>
        <taxon>Pezizomycotina</taxon>
        <taxon>Dothideomycetes</taxon>
        <taxon>Pleosporomycetidae</taxon>
        <taxon>Pleosporales</taxon>
        <taxon>Pleosporineae</taxon>
        <taxon>Didymellaceae</taxon>
        <taxon>Didymella</taxon>
    </lineage>
</organism>
<accession>A0A9W8YUD7</accession>
<evidence type="ECO:0000313" key="2">
    <source>
        <dbReference type="Proteomes" id="UP001140510"/>
    </source>
</evidence>
<name>A0A9W8YUD7_9PLEO</name>
<keyword evidence="2" id="KW-1185">Reference proteome</keyword>
<dbReference type="AlphaFoldDB" id="A0A9W8YUD7"/>
<evidence type="ECO:0000313" key="1">
    <source>
        <dbReference type="EMBL" id="KAJ4392567.1"/>
    </source>
</evidence>